<evidence type="ECO:0000313" key="2">
    <source>
        <dbReference type="Proteomes" id="UP000183316"/>
    </source>
</evidence>
<evidence type="ECO:0000313" key="1">
    <source>
        <dbReference type="EMBL" id="ANK04363.1"/>
    </source>
</evidence>
<accession>A0A192CE16</accession>
<gene>
    <name evidence="1" type="ORF">WLH_03102</name>
</gene>
<dbReference type="Proteomes" id="UP000183316">
    <property type="component" value="Chromosome"/>
</dbReference>
<organism evidence="1 2">
    <name type="scientific">Escherichia coli O25b:H4</name>
    <dbReference type="NCBI Taxonomy" id="941280"/>
    <lineage>
        <taxon>Bacteria</taxon>
        <taxon>Pseudomonadati</taxon>
        <taxon>Pseudomonadota</taxon>
        <taxon>Gammaproteobacteria</taxon>
        <taxon>Enterobacterales</taxon>
        <taxon>Enterobacteriaceae</taxon>
        <taxon>Escherichia</taxon>
    </lineage>
</organism>
<sequence length="251" mass="28706">MPDSQVYQQPCRNVHIIHNAQRSGVHLRRAVVPHKVANPGSHHAKKHQNAPLQRGLRHFLRISQQEPCNHCHQERAKIEPRKGVMLRHRASFHQTFVTHHADGKSDIGELHQQQASPEMVGDLIIANNPGTNHRQQGAKSIAPAQTALTHDVINQRDVERRQYGEQQQFRNRQVEIGAETQHIHHTELHRAHQHIQADRFQAIATGTQKRQKNKCRQTNAHQHRKIAIDVPRKVLAIKAKGEGPQNRGDDK</sequence>
<dbReference type="PATRIC" id="fig|941280.3.peg.3079"/>
<dbReference type="EMBL" id="CP015085">
    <property type="protein sequence ID" value="ANK04363.1"/>
    <property type="molecule type" value="Genomic_DNA"/>
</dbReference>
<name>A0A192CE16_ECO25</name>
<reference evidence="1 2" key="1">
    <citation type="submission" date="2016-03" db="EMBL/GenBank/DDBJ databases">
        <title>Genome Sequence and Comparative Pathogenic Determinants of Uropathogenic Escherichia coli O25b:H4, a Clinical Isolate from Saudi Arabia.</title>
        <authorList>
            <person name="Alyamani E.A.J."/>
            <person name="Khiyami M.A."/>
            <person name="Booq R.Y."/>
            <person name="Bahwerth F.S."/>
            <person name="Vaisvil B."/>
            <person name="Schmitt D.P."/>
            <person name="Kapatral V."/>
        </authorList>
    </citation>
    <scope>NUCLEOTIDE SEQUENCE [LARGE SCALE GENOMIC DNA]</scope>
    <source>
        <strain evidence="1 2">O25b:H4</strain>
    </source>
</reference>
<dbReference type="AlphaFoldDB" id="A0A192CE16"/>
<proteinExistence type="predicted"/>
<protein>
    <submittedName>
        <fullName evidence="1">Uncharacterized protein</fullName>
    </submittedName>
</protein>